<organism evidence="4 5">
    <name type="scientific">Penicillium chermesinum</name>
    <dbReference type="NCBI Taxonomy" id="63820"/>
    <lineage>
        <taxon>Eukaryota</taxon>
        <taxon>Fungi</taxon>
        <taxon>Dikarya</taxon>
        <taxon>Ascomycota</taxon>
        <taxon>Pezizomycotina</taxon>
        <taxon>Eurotiomycetes</taxon>
        <taxon>Eurotiomycetidae</taxon>
        <taxon>Eurotiales</taxon>
        <taxon>Aspergillaceae</taxon>
        <taxon>Penicillium</taxon>
    </lineage>
</organism>
<dbReference type="Proteomes" id="UP001150941">
    <property type="component" value="Unassembled WGS sequence"/>
</dbReference>
<proteinExistence type="predicted"/>
<evidence type="ECO:0000256" key="1">
    <source>
        <dbReference type="PROSITE-ProRule" id="PRU00325"/>
    </source>
</evidence>
<evidence type="ECO:0000313" key="4">
    <source>
        <dbReference type="EMBL" id="KAJ5247299.1"/>
    </source>
</evidence>
<feature type="compositionally biased region" description="Acidic residues" evidence="2">
    <location>
        <begin position="33"/>
        <end position="52"/>
    </location>
</feature>
<keyword evidence="1" id="KW-0479">Metal-binding</keyword>
<evidence type="ECO:0000256" key="2">
    <source>
        <dbReference type="SAM" id="MobiDB-lite"/>
    </source>
</evidence>
<keyword evidence="5" id="KW-1185">Reference proteome</keyword>
<gene>
    <name evidence="4" type="ORF">N7468_002282</name>
</gene>
<dbReference type="InterPro" id="IPR007527">
    <property type="entry name" value="Znf_SWIM"/>
</dbReference>
<evidence type="ECO:0000259" key="3">
    <source>
        <dbReference type="PROSITE" id="PS50966"/>
    </source>
</evidence>
<sequence length="480" mass="53311">MSTPTRQFHRLSIGQNMPAESTREAHTPLHDPPDEDEEDPSNEEEDDSSESEMDSHEDPSPSTITSQSRITYDLSSLDAEARANALVGLSTQFEVVDCRASHSGYDFQLLERPQIHLGQNPPSCTCLAFQSNPQVACQHLFWIFDQLHLCFVSTPTAVKASLSHDGHPRVNQRLEELLAGQLDAIADRLNWQCLRIEGDGSHRGMTRAEKVRDIFSAFSKVFPEDFRQDLTETTERRTPEQCVVQGDLEATMFRLAVHDDSVFSSLCKAMPSGACASIYFDKVQEQTRRLLADFDRYCMTGRRPVDPSHPGGGAVEVNEVVAQLRRIVSSIQANITTRAPYGSEGAAKVLVSLLDAVASRNKDPLEGNQWGRTSFHGEDEDQRNLYHLLIGSEAMDLNADAELFVLDALGTLHPSYLHLYRKELRSAQSKIEVNRAPRTYLLHLGQLVRTAESNAAGQMGSGQKRPAGNGNPGSVTKRNR</sequence>
<keyword evidence="1" id="KW-0862">Zinc</keyword>
<reference evidence="4" key="2">
    <citation type="journal article" date="2023" name="IMA Fungus">
        <title>Comparative genomic study of the Penicillium genus elucidates a diverse pangenome and 15 lateral gene transfer events.</title>
        <authorList>
            <person name="Petersen C."/>
            <person name="Sorensen T."/>
            <person name="Nielsen M.R."/>
            <person name="Sondergaard T.E."/>
            <person name="Sorensen J.L."/>
            <person name="Fitzpatrick D.A."/>
            <person name="Frisvad J.C."/>
            <person name="Nielsen K.L."/>
        </authorList>
    </citation>
    <scope>NUCLEOTIDE SEQUENCE</scope>
    <source>
        <strain evidence="4">IBT 19713</strain>
    </source>
</reference>
<dbReference type="GO" id="GO:0008270">
    <property type="term" value="F:zinc ion binding"/>
    <property type="evidence" value="ECO:0007669"/>
    <property type="project" value="UniProtKB-KW"/>
</dbReference>
<dbReference type="PROSITE" id="PS50966">
    <property type="entry name" value="ZF_SWIM"/>
    <property type="match status" value="1"/>
</dbReference>
<feature type="region of interest" description="Disordered" evidence="2">
    <location>
        <begin position="454"/>
        <end position="480"/>
    </location>
</feature>
<protein>
    <recommendedName>
        <fullName evidence="3">SWIM-type domain-containing protein</fullName>
    </recommendedName>
</protein>
<dbReference type="EMBL" id="JAPQKS010000002">
    <property type="protein sequence ID" value="KAJ5247299.1"/>
    <property type="molecule type" value="Genomic_DNA"/>
</dbReference>
<evidence type="ECO:0000313" key="5">
    <source>
        <dbReference type="Proteomes" id="UP001150941"/>
    </source>
</evidence>
<dbReference type="AlphaFoldDB" id="A0A9W9TZF3"/>
<dbReference type="GeneID" id="83198882"/>
<name>A0A9W9TZF3_9EURO</name>
<accession>A0A9W9TZF3</accession>
<feature type="region of interest" description="Disordered" evidence="2">
    <location>
        <begin position="1"/>
        <end position="69"/>
    </location>
</feature>
<feature type="compositionally biased region" description="Basic and acidic residues" evidence="2">
    <location>
        <begin position="21"/>
        <end position="32"/>
    </location>
</feature>
<keyword evidence="1" id="KW-0863">Zinc-finger</keyword>
<feature type="domain" description="SWIM-type" evidence="3">
    <location>
        <begin position="113"/>
        <end position="148"/>
    </location>
</feature>
<dbReference type="RefSeq" id="XP_058334720.1">
    <property type="nucleotide sequence ID" value="XM_058471579.1"/>
</dbReference>
<reference evidence="4" key="1">
    <citation type="submission" date="2022-11" db="EMBL/GenBank/DDBJ databases">
        <authorList>
            <person name="Petersen C."/>
        </authorList>
    </citation>
    <scope>NUCLEOTIDE SEQUENCE</scope>
    <source>
        <strain evidence="4">IBT 19713</strain>
    </source>
</reference>
<comment type="caution">
    <text evidence="4">The sequence shown here is derived from an EMBL/GenBank/DDBJ whole genome shotgun (WGS) entry which is preliminary data.</text>
</comment>
<dbReference type="OrthoDB" id="5387895at2759"/>